<proteinExistence type="predicted"/>
<keyword evidence="18" id="KW-1185">Reference proteome</keyword>
<evidence type="ECO:0000256" key="14">
    <source>
        <dbReference type="SAM" id="Coils"/>
    </source>
</evidence>
<dbReference type="AlphaFoldDB" id="A0AAD7W5C3"/>
<name>A0AAD7W5C3_9TELE</name>
<evidence type="ECO:0000256" key="6">
    <source>
        <dbReference type="ARBA" id="ARBA00022753"/>
    </source>
</evidence>
<protein>
    <recommendedName>
        <fullName evidence="3 13">Optineurin</fullName>
    </recommendedName>
</protein>
<evidence type="ECO:0000256" key="7">
    <source>
        <dbReference type="ARBA" id="ARBA00022771"/>
    </source>
</evidence>
<evidence type="ECO:0000256" key="13">
    <source>
        <dbReference type="RuleBase" id="RU367122"/>
    </source>
</evidence>
<feature type="compositionally biased region" description="Polar residues" evidence="15">
    <location>
        <begin position="1"/>
        <end position="13"/>
    </location>
</feature>
<dbReference type="CDD" id="cd09803">
    <property type="entry name" value="UBAN"/>
    <property type="match status" value="1"/>
</dbReference>
<dbReference type="GO" id="GO:0005776">
    <property type="term" value="C:autophagosome"/>
    <property type="evidence" value="ECO:0007669"/>
    <property type="project" value="UniProtKB-SubCell"/>
</dbReference>
<keyword evidence="9 13" id="KW-0333">Golgi apparatus</keyword>
<keyword evidence="4 13" id="KW-0963">Cytoplasm</keyword>
<evidence type="ECO:0000256" key="15">
    <source>
        <dbReference type="SAM" id="MobiDB-lite"/>
    </source>
</evidence>
<evidence type="ECO:0000256" key="1">
    <source>
        <dbReference type="ARBA" id="ARBA00004419"/>
    </source>
</evidence>
<feature type="coiled-coil region" evidence="14">
    <location>
        <begin position="491"/>
        <end position="525"/>
    </location>
</feature>
<keyword evidence="10 14" id="KW-0175">Coiled coil</keyword>
<evidence type="ECO:0000313" key="18">
    <source>
        <dbReference type="Proteomes" id="UP001221898"/>
    </source>
</evidence>
<evidence type="ECO:0000256" key="12">
    <source>
        <dbReference type="PROSITE-ProRule" id="PRU01142"/>
    </source>
</evidence>
<dbReference type="Proteomes" id="UP001221898">
    <property type="component" value="Unassembled WGS sequence"/>
</dbReference>
<keyword evidence="6 13" id="KW-0967">Endosome</keyword>
<sequence length="589" mass="66361">MDGSVATVTSLSADTEGDLEGQDVKTRNVSSHKPFVWTMASNPLVNGDISRGPRHQGPGEGGPSVPHVGALEDTLQQMNILIKENRELKEALKQTNNSMKERFEGLSAWKEKQKEERDFLEAKLDEAKERVATLTKRNEDLRKKLQSLEAAEGALQGEQQSSELKAGQGSPEDSFIEIRIAQEGKMDVTTDLPIRQDSHTARCDMTASRHDSEELTVSQLLQSLRKETQKTETLQLELLDAREVRPPVGRKPPLEQKSGTFSAAELISELEAQEVTQLETETQTSLVMGQIEGLTPAKGETPQGASAKQSDTEVEGLKGQMTRLIKELQQGQAKLDDAEDMKKCLHDRCKDMEQDLAVLRAQLVEKQQVQTENEKLKLQVDSMVSTSKMEQKKAEDERKNQAQLKEEYTKLYEDYNLLKQKKKEPVVSSDELIQLYARLDAAEQALAVKQQKIDEMKQDFYKKEQELDTISVFKAQAEVYSSDFYAERAAREKIHEERERLATQLDFVKKQNSQLQEELESLGRQSLNEMQRRHVSRGASPGGGPQGARGAEGRDWEKQLNIPEHACPKCNEILPDLDSLQIHIMDCII</sequence>
<dbReference type="GO" id="GO:0048471">
    <property type="term" value="C:perinuclear region of cytoplasm"/>
    <property type="evidence" value="ECO:0007669"/>
    <property type="project" value="UniProtKB-SubCell"/>
</dbReference>
<dbReference type="PANTHER" id="PTHR31553:SF2">
    <property type="entry name" value="OPTINEURIN"/>
    <property type="match status" value="1"/>
</dbReference>
<dbReference type="GO" id="GO:0005634">
    <property type="term" value="C:nucleus"/>
    <property type="evidence" value="ECO:0007669"/>
    <property type="project" value="TreeGrafter"/>
</dbReference>
<dbReference type="InterPro" id="IPR032419">
    <property type="entry name" value="CC2-LZ_dom"/>
</dbReference>
<dbReference type="PANTHER" id="PTHR31553">
    <property type="entry name" value="NF-KAPPA-B ESSENTIAL MODULATOR"/>
    <property type="match status" value="1"/>
</dbReference>
<dbReference type="GO" id="GO:0034067">
    <property type="term" value="P:protein localization to Golgi apparatus"/>
    <property type="evidence" value="ECO:0007669"/>
    <property type="project" value="TreeGrafter"/>
</dbReference>
<dbReference type="InterPro" id="IPR021063">
    <property type="entry name" value="NEMO_N"/>
</dbReference>
<comment type="caution">
    <text evidence="17">The sequence shown here is derived from an EMBL/GenBank/DDBJ whole genome shotgun (WGS) entry which is preliminary data.</text>
</comment>
<dbReference type="GO" id="GO:0008270">
    <property type="term" value="F:zinc ion binding"/>
    <property type="evidence" value="ECO:0007669"/>
    <property type="project" value="UniProtKB-KW"/>
</dbReference>
<evidence type="ECO:0000256" key="11">
    <source>
        <dbReference type="ARBA" id="ARBA00023329"/>
    </source>
</evidence>
<keyword evidence="8 13" id="KW-0862">Zinc</keyword>
<dbReference type="GO" id="GO:0090161">
    <property type="term" value="P:Golgi ribbon formation"/>
    <property type="evidence" value="ECO:0007669"/>
    <property type="project" value="TreeGrafter"/>
</dbReference>
<gene>
    <name evidence="17" type="ORF">AAFF_G00205950</name>
</gene>
<evidence type="ECO:0000256" key="10">
    <source>
        <dbReference type="ARBA" id="ARBA00023054"/>
    </source>
</evidence>
<dbReference type="GO" id="GO:0055037">
    <property type="term" value="C:recycling endosome"/>
    <property type="evidence" value="ECO:0007669"/>
    <property type="project" value="UniProtKB-SubCell"/>
</dbReference>
<dbReference type="Pfam" id="PF18414">
    <property type="entry name" value="zf_C2H2_10"/>
    <property type="match status" value="1"/>
</dbReference>
<dbReference type="GO" id="GO:0005794">
    <property type="term" value="C:Golgi apparatus"/>
    <property type="evidence" value="ECO:0007669"/>
    <property type="project" value="UniProtKB-SubCell"/>
</dbReference>
<feature type="region of interest" description="Disordered" evidence="15">
    <location>
        <begin position="530"/>
        <end position="553"/>
    </location>
</feature>
<dbReference type="GO" id="GO:0070530">
    <property type="term" value="F:K63-linked polyubiquitin modification-dependent protein binding"/>
    <property type="evidence" value="ECO:0007669"/>
    <property type="project" value="InterPro"/>
</dbReference>
<dbReference type="InterPro" id="IPR051301">
    <property type="entry name" value="Optineurin/NFkB_EssMod"/>
</dbReference>
<evidence type="ECO:0000256" key="9">
    <source>
        <dbReference type="ARBA" id="ARBA00023034"/>
    </source>
</evidence>
<comment type="subcellular location">
    <subcellularLocation>
        <location evidence="13">Cytoplasm</location>
        <location evidence="13">Perinuclear region</location>
    </subcellularLocation>
    <subcellularLocation>
        <location evidence="13">Golgi apparatus</location>
    </subcellularLocation>
    <subcellularLocation>
        <location evidence="2 13">Golgi apparatus</location>
        <location evidence="2 13">trans-Golgi network</location>
    </subcellularLocation>
    <subcellularLocation>
        <location evidence="1 13">Cytoplasmic vesicle</location>
        <location evidence="1 13">Autophagosome</location>
    </subcellularLocation>
    <subcellularLocation>
        <location evidence="13">Cytoplasmic vesicle</location>
    </subcellularLocation>
    <subcellularLocation>
        <location evidence="13">Recycling endosome</location>
    </subcellularLocation>
</comment>
<dbReference type="Gene3D" id="1.20.5.990">
    <property type="entry name" value="Nemo cc2-lz domain - 1d5 darpin complex"/>
    <property type="match status" value="1"/>
</dbReference>
<keyword evidence="7 12" id="KW-0863">Zinc-finger</keyword>
<keyword evidence="11 13" id="KW-0968">Cytoplasmic vesicle</keyword>
<dbReference type="PROSITE" id="PS51801">
    <property type="entry name" value="ZF_CCHC_NOA"/>
    <property type="match status" value="1"/>
</dbReference>
<dbReference type="EMBL" id="JAINUG010000273">
    <property type="protein sequence ID" value="KAJ8384342.1"/>
    <property type="molecule type" value="Genomic_DNA"/>
</dbReference>
<evidence type="ECO:0000256" key="3">
    <source>
        <dbReference type="ARBA" id="ARBA00018548"/>
    </source>
</evidence>
<evidence type="ECO:0000313" key="17">
    <source>
        <dbReference type="EMBL" id="KAJ8384342.1"/>
    </source>
</evidence>
<keyword evidence="5 13" id="KW-0479">Metal-binding</keyword>
<dbReference type="InterPro" id="IPR034735">
    <property type="entry name" value="NEMO_ZF"/>
</dbReference>
<evidence type="ECO:0000256" key="4">
    <source>
        <dbReference type="ARBA" id="ARBA00022490"/>
    </source>
</evidence>
<reference evidence="17" key="1">
    <citation type="journal article" date="2023" name="Science">
        <title>Genome structures resolve the early diversification of teleost fishes.</title>
        <authorList>
            <person name="Parey E."/>
            <person name="Louis A."/>
            <person name="Montfort J."/>
            <person name="Bouchez O."/>
            <person name="Roques C."/>
            <person name="Iampietro C."/>
            <person name="Lluch J."/>
            <person name="Castinel A."/>
            <person name="Donnadieu C."/>
            <person name="Desvignes T."/>
            <person name="Floi Bucao C."/>
            <person name="Jouanno E."/>
            <person name="Wen M."/>
            <person name="Mejri S."/>
            <person name="Dirks R."/>
            <person name="Jansen H."/>
            <person name="Henkel C."/>
            <person name="Chen W.J."/>
            <person name="Zahm M."/>
            <person name="Cabau C."/>
            <person name="Klopp C."/>
            <person name="Thompson A.W."/>
            <person name="Robinson-Rechavi M."/>
            <person name="Braasch I."/>
            <person name="Lecointre G."/>
            <person name="Bobe J."/>
            <person name="Postlethwait J.H."/>
            <person name="Berthelot C."/>
            <person name="Roest Crollius H."/>
            <person name="Guiguen Y."/>
        </authorList>
    </citation>
    <scope>NUCLEOTIDE SEQUENCE</scope>
    <source>
        <strain evidence="17">NC1722</strain>
    </source>
</reference>
<dbReference type="GO" id="GO:0043122">
    <property type="term" value="P:regulation of canonical NF-kappaB signal transduction"/>
    <property type="evidence" value="ECO:0007669"/>
    <property type="project" value="TreeGrafter"/>
</dbReference>
<comment type="function">
    <text evidence="13">May act by regulating membrane trafficking and cellular morphogenesis.</text>
</comment>
<dbReference type="Gene3D" id="1.20.5.390">
    <property type="entry name" value="L1 transposable element, trimerization domain"/>
    <property type="match status" value="2"/>
</dbReference>
<evidence type="ECO:0000256" key="5">
    <source>
        <dbReference type="ARBA" id="ARBA00022723"/>
    </source>
</evidence>
<dbReference type="Pfam" id="PF11577">
    <property type="entry name" value="NEMO"/>
    <property type="match status" value="1"/>
</dbReference>
<feature type="coiled-coil region" evidence="14">
    <location>
        <begin position="314"/>
        <end position="459"/>
    </location>
</feature>
<evidence type="ECO:0000256" key="2">
    <source>
        <dbReference type="ARBA" id="ARBA00004601"/>
    </source>
</evidence>
<organism evidence="17 18">
    <name type="scientific">Aldrovandia affinis</name>
    <dbReference type="NCBI Taxonomy" id="143900"/>
    <lineage>
        <taxon>Eukaryota</taxon>
        <taxon>Metazoa</taxon>
        <taxon>Chordata</taxon>
        <taxon>Craniata</taxon>
        <taxon>Vertebrata</taxon>
        <taxon>Euteleostomi</taxon>
        <taxon>Actinopterygii</taxon>
        <taxon>Neopterygii</taxon>
        <taxon>Teleostei</taxon>
        <taxon>Notacanthiformes</taxon>
        <taxon>Halosauridae</taxon>
        <taxon>Aldrovandia</taxon>
    </lineage>
</organism>
<evidence type="ECO:0000259" key="16">
    <source>
        <dbReference type="PROSITE" id="PS51801"/>
    </source>
</evidence>
<feature type="region of interest" description="Disordered" evidence="15">
    <location>
        <begin position="152"/>
        <end position="171"/>
    </location>
</feature>
<accession>A0AAD7W5C3</accession>
<feature type="region of interest" description="Disordered" evidence="15">
    <location>
        <begin position="1"/>
        <end position="27"/>
    </location>
</feature>
<feature type="domain" description="CCHC NOA-type" evidence="16">
    <location>
        <begin position="559"/>
        <end position="589"/>
    </location>
</feature>
<dbReference type="Pfam" id="PF16516">
    <property type="entry name" value="CC2-LZ"/>
    <property type="match status" value="1"/>
</dbReference>
<evidence type="ECO:0000256" key="8">
    <source>
        <dbReference type="ARBA" id="ARBA00022833"/>
    </source>
</evidence>